<dbReference type="AlphaFoldDB" id="A0A1U7Z2H0"/>
<gene>
    <name evidence="2" type="primary">LOC104590380</name>
</gene>
<name>A0A1U7Z2H0_NELNU</name>
<organism evidence="1 2">
    <name type="scientific">Nelumbo nucifera</name>
    <name type="common">Sacred lotus</name>
    <dbReference type="NCBI Taxonomy" id="4432"/>
    <lineage>
        <taxon>Eukaryota</taxon>
        <taxon>Viridiplantae</taxon>
        <taxon>Streptophyta</taxon>
        <taxon>Embryophyta</taxon>
        <taxon>Tracheophyta</taxon>
        <taxon>Spermatophyta</taxon>
        <taxon>Magnoliopsida</taxon>
        <taxon>Proteales</taxon>
        <taxon>Nelumbonaceae</taxon>
        <taxon>Nelumbo</taxon>
    </lineage>
</organism>
<dbReference type="RefSeq" id="XP_010247327.1">
    <property type="nucleotide sequence ID" value="XM_010249025.2"/>
</dbReference>
<protein>
    <submittedName>
        <fullName evidence="2">DNA excision repair protein ERCC-8-like isoform X1</fullName>
    </submittedName>
</protein>
<dbReference type="InterPro" id="IPR036322">
    <property type="entry name" value="WD40_repeat_dom_sf"/>
</dbReference>
<accession>A0A1U7Z2H0</accession>
<dbReference type="GO" id="GO:0006283">
    <property type="term" value="P:transcription-coupled nucleotide-excision repair"/>
    <property type="evidence" value="ECO:0007669"/>
    <property type="project" value="InterPro"/>
</dbReference>
<dbReference type="Proteomes" id="UP000189703">
    <property type="component" value="Unplaced"/>
</dbReference>
<evidence type="ECO:0000313" key="1">
    <source>
        <dbReference type="Proteomes" id="UP000189703"/>
    </source>
</evidence>
<dbReference type="OrthoDB" id="361494at2759"/>
<dbReference type="eggNOG" id="ENOG502SG2I">
    <property type="taxonomic scope" value="Eukaryota"/>
</dbReference>
<dbReference type="SMART" id="SM00320">
    <property type="entry name" value="WD40"/>
    <property type="match status" value="1"/>
</dbReference>
<dbReference type="InterPro" id="IPR001680">
    <property type="entry name" value="WD40_rpt"/>
</dbReference>
<dbReference type="InParanoid" id="A0A1U7Z2H0"/>
<dbReference type="Gene3D" id="2.130.10.10">
    <property type="entry name" value="YVTN repeat-like/Quinoprotein amine dehydrogenase"/>
    <property type="match status" value="1"/>
</dbReference>
<dbReference type="InterPro" id="IPR042238">
    <property type="entry name" value="Rad28/ERCC8/Ckn1/ATCSA-1"/>
</dbReference>
<dbReference type="GeneID" id="104590380"/>
<keyword evidence="1" id="KW-1185">Reference proteome</keyword>
<dbReference type="PANTHER" id="PTHR46202">
    <property type="entry name" value="DNA EXCISION REPAIR PROTEIN ERCC-8"/>
    <property type="match status" value="1"/>
</dbReference>
<dbReference type="STRING" id="4432.A0A1U7Z2H0"/>
<dbReference type="PANTHER" id="PTHR46202:SF1">
    <property type="entry name" value="DNA EXCISION REPAIR PROTEIN ERCC-8"/>
    <property type="match status" value="1"/>
</dbReference>
<dbReference type="InterPro" id="IPR015943">
    <property type="entry name" value="WD40/YVTN_repeat-like_dom_sf"/>
</dbReference>
<evidence type="ECO:0000313" key="2">
    <source>
        <dbReference type="RefSeq" id="XP_010247327.1"/>
    </source>
</evidence>
<reference evidence="2" key="1">
    <citation type="submission" date="2025-08" db="UniProtKB">
        <authorList>
            <consortium name="RefSeq"/>
        </authorList>
    </citation>
    <scope>IDENTIFICATION</scope>
</reference>
<sequence>MSAVKAFDMWTGQTSSTFRGHYEYVNCCWFSSQDQSFLQELYTGSNDRQILVWSPSKSIVTEDEGSMKGQRPTLDCDYWSD</sequence>
<proteinExistence type="predicted"/>
<dbReference type="SUPFAM" id="SSF50978">
    <property type="entry name" value="WD40 repeat-like"/>
    <property type="match status" value="1"/>
</dbReference>
<dbReference type="KEGG" id="nnu:104590380"/>
<dbReference type="Pfam" id="PF00400">
    <property type="entry name" value="WD40"/>
    <property type="match status" value="1"/>
</dbReference>